<accession>A0ABV9PYL5</accession>
<keyword evidence="6" id="KW-1185">Reference proteome</keyword>
<dbReference type="PROSITE" id="PS50887">
    <property type="entry name" value="GGDEF"/>
    <property type="match status" value="1"/>
</dbReference>
<keyword evidence="1" id="KW-0812">Transmembrane</keyword>
<keyword evidence="1" id="KW-0472">Membrane</keyword>
<evidence type="ECO:0000313" key="6">
    <source>
        <dbReference type="Proteomes" id="UP001596002"/>
    </source>
</evidence>
<keyword evidence="5" id="KW-0548">Nucleotidyltransferase</keyword>
<proteinExistence type="predicted"/>
<dbReference type="SMART" id="SM00471">
    <property type="entry name" value="HDc"/>
    <property type="match status" value="1"/>
</dbReference>
<dbReference type="Pfam" id="PF00990">
    <property type="entry name" value="GGDEF"/>
    <property type="match status" value="1"/>
</dbReference>
<feature type="domain" description="HD-GYP" evidence="4">
    <location>
        <begin position="407"/>
        <end position="602"/>
    </location>
</feature>
<dbReference type="Gene3D" id="1.10.3210.10">
    <property type="entry name" value="Hypothetical protein af1432"/>
    <property type="match status" value="1"/>
</dbReference>
<dbReference type="PROSITE" id="PS51832">
    <property type="entry name" value="HD_GYP"/>
    <property type="match status" value="1"/>
</dbReference>
<dbReference type="GO" id="GO:0052621">
    <property type="term" value="F:diguanylate cyclase activity"/>
    <property type="evidence" value="ECO:0007669"/>
    <property type="project" value="UniProtKB-EC"/>
</dbReference>
<protein>
    <submittedName>
        <fullName evidence="5">Diguanylate cyclase</fullName>
        <ecNumber evidence="5">2.7.7.65</ecNumber>
    </submittedName>
</protein>
<dbReference type="InterPro" id="IPR043128">
    <property type="entry name" value="Rev_trsase/Diguanyl_cyclase"/>
</dbReference>
<dbReference type="CDD" id="cd01949">
    <property type="entry name" value="GGDEF"/>
    <property type="match status" value="1"/>
</dbReference>
<feature type="transmembrane region" description="Helical" evidence="1">
    <location>
        <begin position="74"/>
        <end position="95"/>
    </location>
</feature>
<evidence type="ECO:0000259" key="3">
    <source>
        <dbReference type="PROSITE" id="PS51831"/>
    </source>
</evidence>
<dbReference type="RefSeq" id="WP_380025289.1">
    <property type="nucleotide sequence ID" value="NZ_JBHSHC010000053.1"/>
</dbReference>
<gene>
    <name evidence="5" type="ORF">ACFO8Q_08315</name>
</gene>
<dbReference type="InterPro" id="IPR029787">
    <property type="entry name" value="Nucleotide_cyclase"/>
</dbReference>
<dbReference type="InterPro" id="IPR048430">
    <property type="entry name" value="MASE9"/>
</dbReference>
<evidence type="ECO:0000259" key="2">
    <source>
        <dbReference type="PROSITE" id="PS50887"/>
    </source>
</evidence>
<dbReference type="InterPro" id="IPR000160">
    <property type="entry name" value="GGDEF_dom"/>
</dbReference>
<comment type="caution">
    <text evidence="5">The sequence shown here is derived from an EMBL/GenBank/DDBJ whole genome shotgun (WGS) entry which is preliminary data.</text>
</comment>
<dbReference type="InterPro" id="IPR003607">
    <property type="entry name" value="HD/PDEase_dom"/>
</dbReference>
<feature type="transmembrane region" description="Helical" evidence="1">
    <location>
        <begin position="202"/>
        <end position="221"/>
    </location>
</feature>
<dbReference type="PANTHER" id="PTHR43155">
    <property type="entry name" value="CYCLIC DI-GMP PHOSPHODIESTERASE PA4108-RELATED"/>
    <property type="match status" value="1"/>
</dbReference>
<feature type="domain" description="HD" evidence="3">
    <location>
        <begin position="429"/>
        <end position="551"/>
    </location>
</feature>
<sequence>MGLNRKHVLCLYEVLCYTIFGILFYANFREITNKEWVAIVTLTGIATLFELRQIRLPSGERLSIVTPLLFTAGILYGIEPIFLIVLLMATIIIINRPKSWNLILFNSVQFGLSAFAALCAFQMAGGRIGFFDLQESNTYLSFAFVYFFTNVFLISFYMTIRSGAPIQETLRKLLEKQSVLIYCTMMTFGLLMTIVVEAEGMGGVILLSIILWFLGVTYRHYYEMYDHFRSLSIKDELTGLYNHRYFQEKLTEVIMDGDTVSLLLLDLDYFKIYNDMYGHPQGDKLLQEVSEVISKHIPDQGIFCRYGGEEFAVILPGQGGDEALAVAESIRLGVSEHNFDGIEHMPKQRITVSIGVSSYPDMASSKENLIILADEALYKVKYTSRNKVQLYSSVVDELNSHFQFGSEETELIQTIKTFLTIINSKDRYTYGHTERDMEYAEALARKIGLSEEEIKIIRYGALLHDIGKVEVPTDILNKKSRLTEEEWEIMKMHVIWGEEIVRPIRALAPCLPIIRHHHERYDGKGYPDGLTGANIPLSARILTIVDSFDAMTTNRPYQKTKTIPEAIDELRRCAGTQFDPELVEPFIEVIKKLRAGQVEKYA</sequence>
<dbReference type="PROSITE" id="PS51831">
    <property type="entry name" value="HD"/>
    <property type="match status" value="1"/>
</dbReference>
<dbReference type="SUPFAM" id="SSF109604">
    <property type="entry name" value="HD-domain/PDEase-like"/>
    <property type="match status" value="1"/>
</dbReference>
<keyword evidence="5" id="KW-0808">Transferase</keyword>
<dbReference type="Pfam" id="PF13487">
    <property type="entry name" value="HD_5"/>
    <property type="match status" value="1"/>
</dbReference>
<feature type="transmembrane region" description="Helical" evidence="1">
    <location>
        <begin position="179"/>
        <end position="196"/>
    </location>
</feature>
<dbReference type="Gene3D" id="3.30.70.270">
    <property type="match status" value="1"/>
</dbReference>
<dbReference type="CDD" id="cd00077">
    <property type="entry name" value="HDc"/>
    <property type="match status" value="1"/>
</dbReference>
<organism evidence="5 6">
    <name type="scientific">Effusibacillus consociatus</name>
    <dbReference type="NCBI Taxonomy" id="1117041"/>
    <lineage>
        <taxon>Bacteria</taxon>
        <taxon>Bacillati</taxon>
        <taxon>Bacillota</taxon>
        <taxon>Bacilli</taxon>
        <taxon>Bacillales</taxon>
        <taxon>Alicyclobacillaceae</taxon>
        <taxon>Effusibacillus</taxon>
    </lineage>
</organism>
<feature type="transmembrane region" description="Helical" evidence="1">
    <location>
        <begin position="139"/>
        <end position="158"/>
    </location>
</feature>
<feature type="transmembrane region" description="Helical" evidence="1">
    <location>
        <begin position="6"/>
        <end position="24"/>
    </location>
</feature>
<dbReference type="EC" id="2.7.7.65" evidence="5"/>
<dbReference type="InterPro" id="IPR037522">
    <property type="entry name" value="HD_GYP_dom"/>
</dbReference>
<reference evidence="6" key="1">
    <citation type="journal article" date="2019" name="Int. J. Syst. Evol. Microbiol.">
        <title>The Global Catalogue of Microorganisms (GCM) 10K type strain sequencing project: providing services to taxonomists for standard genome sequencing and annotation.</title>
        <authorList>
            <consortium name="The Broad Institute Genomics Platform"/>
            <consortium name="The Broad Institute Genome Sequencing Center for Infectious Disease"/>
            <person name="Wu L."/>
            <person name="Ma J."/>
        </authorList>
    </citation>
    <scope>NUCLEOTIDE SEQUENCE [LARGE SCALE GENOMIC DNA]</scope>
    <source>
        <strain evidence="6">WYCCWR 12678</strain>
    </source>
</reference>
<dbReference type="NCBIfam" id="TIGR00277">
    <property type="entry name" value="HDIG"/>
    <property type="match status" value="1"/>
</dbReference>
<dbReference type="NCBIfam" id="TIGR00254">
    <property type="entry name" value="GGDEF"/>
    <property type="match status" value="1"/>
</dbReference>
<dbReference type="Pfam" id="PF20972">
    <property type="entry name" value="MASE9"/>
    <property type="match status" value="1"/>
</dbReference>
<feature type="transmembrane region" description="Helical" evidence="1">
    <location>
        <begin position="102"/>
        <end position="124"/>
    </location>
</feature>
<keyword evidence="1" id="KW-1133">Transmembrane helix</keyword>
<feature type="domain" description="GGDEF" evidence="2">
    <location>
        <begin position="258"/>
        <end position="393"/>
    </location>
</feature>
<dbReference type="EMBL" id="JBHSHC010000053">
    <property type="protein sequence ID" value="MFC4767366.1"/>
    <property type="molecule type" value="Genomic_DNA"/>
</dbReference>
<name>A0ABV9PYL5_9BACL</name>
<evidence type="ECO:0000259" key="4">
    <source>
        <dbReference type="PROSITE" id="PS51832"/>
    </source>
</evidence>
<dbReference type="Proteomes" id="UP001596002">
    <property type="component" value="Unassembled WGS sequence"/>
</dbReference>
<dbReference type="SMART" id="SM00267">
    <property type="entry name" value="GGDEF"/>
    <property type="match status" value="1"/>
</dbReference>
<evidence type="ECO:0000256" key="1">
    <source>
        <dbReference type="SAM" id="Phobius"/>
    </source>
</evidence>
<dbReference type="SUPFAM" id="SSF55073">
    <property type="entry name" value="Nucleotide cyclase"/>
    <property type="match status" value="1"/>
</dbReference>
<dbReference type="InterPro" id="IPR006674">
    <property type="entry name" value="HD_domain"/>
</dbReference>
<dbReference type="InterPro" id="IPR006675">
    <property type="entry name" value="HDIG_dom"/>
</dbReference>
<evidence type="ECO:0000313" key="5">
    <source>
        <dbReference type="EMBL" id="MFC4767366.1"/>
    </source>
</evidence>